<gene>
    <name evidence="2" type="ORF">RCL2_000095300</name>
</gene>
<dbReference type="EMBL" id="BLAL01000006">
    <property type="protein sequence ID" value="GES73417.1"/>
    <property type="molecule type" value="Genomic_DNA"/>
</dbReference>
<reference evidence="2" key="1">
    <citation type="submission" date="2019-10" db="EMBL/GenBank/DDBJ databases">
        <title>Conservation and host-specific expression of non-tandemly repeated heterogenous ribosome RNA gene in arbuscular mycorrhizal fungi.</title>
        <authorList>
            <person name="Maeda T."/>
            <person name="Kobayashi Y."/>
            <person name="Nakagawa T."/>
            <person name="Ezawa T."/>
            <person name="Yamaguchi K."/>
            <person name="Bino T."/>
            <person name="Nishimoto Y."/>
            <person name="Shigenobu S."/>
            <person name="Kawaguchi M."/>
        </authorList>
    </citation>
    <scope>NUCLEOTIDE SEQUENCE</scope>
    <source>
        <strain evidence="2">HR1</strain>
    </source>
</reference>
<keyword evidence="1" id="KW-1133">Transmembrane helix</keyword>
<dbReference type="OrthoDB" id="2416564at2759"/>
<sequence>MTLWEVDLAGPRDSKSFKTTNSGITVRANEHIDFIVGVGLDNIYNCDMTSARVDIQLLDTLENQPGFPIITGSIGFVLGIIISAILFHIYYRYRENRRNVNADYQVIN</sequence>
<feature type="transmembrane region" description="Helical" evidence="1">
    <location>
        <begin position="67"/>
        <end position="91"/>
    </location>
</feature>
<name>A0A8H3QC18_9GLOM</name>
<keyword evidence="1" id="KW-0812">Transmembrane</keyword>
<dbReference type="Proteomes" id="UP000615446">
    <property type="component" value="Unassembled WGS sequence"/>
</dbReference>
<organism evidence="2 3">
    <name type="scientific">Rhizophagus clarus</name>
    <dbReference type="NCBI Taxonomy" id="94130"/>
    <lineage>
        <taxon>Eukaryota</taxon>
        <taxon>Fungi</taxon>
        <taxon>Fungi incertae sedis</taxon>
        <taxon>Mucoromycota</taxon>
        <taxon>Glomeromycotina</taxon>
        <taxon>Glomeromycetes</taxon>
        <taxon>Glomerales</taxon>
        <taxon>Glomeraceae</taxon>
        <taxon>Rhizophagus</taxon>
    </lineage>
</organism>
<accession>A0A8H3QC18</accession>
<evidence type="ECO:0000256" key="1">
    <source>
        <dbReference type="SAM" id="Phobius"/>
    </source>
</evidence>
<evidence type="ECO:0000313" key="3">
    <source>
        <dbReference type="Proteomes" id="UP000615446"/>
    </source>
</evidence>
<keyword evidence="1" id="KW-0472">Membrane</keyword>
<protein>
    <submittedName>
        <fullName evidence="2">Uncharacterized protein</fullName>
    </submittedName>
</protein>
<dbReference type="AlphaFoldDB" id="A0A8H3QC18"/>
<proteinExistence type="predicted"/>
<comment type="caution">
    <text evidence="2">The sequence shown here is derived from an EMBL/GenBank/DDBJ whole genome shotgun (WGS) entry which is preliminary data.</text>
</comment>
<evidence type="ECO:0000313" key="2">
    <source>
        <dbReference type="EMBL" id="GES73417.1"/>
    </source>
</evidence>